<evidence type="ECO:0000313" key="9">
    <source>
        <dbReference type="Proteomes" id="UP000185911"/>
    </source>
</evidence>
<dbReference type="InterPro" id="IPR001214">
    <property type="entry name" value="SET_dom"/>
</dbReference>
<comment type="caution">
    <text evidence="8">The sequence shown here is derived from an EMBL/GenBank/DDBJ whole genome shotgun (WGS) entry which is preliminary data.</text>
</comment>
<keyword evidence="5" id="KW-0949">S-adenosyl-L-methionine</keyword>
<proteinExistence type="predicted"/>
<evidence type="ECO:0000259" key="6">
    <source>
        <dbReference type="PROSITE" id="PS50280"/>
    </source>
</evidence>
<dbReference type="PANTHER" id="PTHR22884">
    <property type="entry name" value="SET DOMAIN PROTEINS"/>
    <property type="match status" value="1"/>
</dbReference>
<evidence type="ECO:0000259" key="7">
    <source>
        <dbReference type="PROSITE" id="PS50868"/>
    </source>
</evidence>
<dbReference type="STRING" id="81479.RA876_01575"/>
<keyword evidence="9" id="KW-1185">Reference proteome</keyword>
<evidence type="ECO:0000256" key="4">
    <source>
        <dbReference type="ARBA" id="ARBA00022679"/>
    </source>
</evidence>
<dbReference type="GO" id="GO:0008168">
    <property type="term" value="F:methyltransferase activity"/>
    <property type="evidence" value="ECO:0007669"/>
    <property type="project" value="UniProtKB-KW"/>
</dbReference>
<organism evidence="8 9">
    <name type="scientific">Rhodoferax antarcticus ANT.BR</name>
    <dbReference type="NCBI Taxonomy" id="1111071"/>
    <lineage>
        <taxon>Bacteria</taxon>
        <taxon>Pseudomonadati</taxon>
        <taxon>Pseudomonadota</taxon>
        <taxon>Betaproteobacteria</taxon>
        <taxon>Burkholderiales</taxon>
        <taxon>Comamonadaceae</taxon>
        <taxon>Rhodoferax</taxon>
    </lineage>
</organism>
<dbReference type="Proteomes" id="UP000185911">
    <property type="component" value="Unassembled WGS sequence"/>
</dbReference>
<sequence>MSTKPPAKSRRIQARRSGIHGRGVYAMQDFAEGESIVEYLGEVITWEEAQARHPADPTQPNHTFYFHMDAARVIDGGVRGNSARWINHSCDGNCEAEERKGRIFIVARRAIAAGEELHYDYGLVIEERYTPKLKAEFPCWCGAECCRGTLLAPKRKTR</sequence>
<dbReference type="InterPro" id="IPR003616">
    <property type="entry name" value="Post-SET_dom"/>
</dbReference>
<keyword evidence="2" id="KW-0158">Chromosome</keyword>
<name>A0A1Q8YHW9_9BURK</name>
<evidence type="ECO:0000256" key="1">
    <source>
        <dbReference type="ARBA" id="ARBA00004286"/>
    </source>
</evidence>
<dbReference type="InterPro" id="IPR050777">
    <property type="entry name" value="SET2_Histone-Lys_MeTrsfase"/>
</dbReference>
<feature type="domain" description="SET" evidence="6">
    <location>
        <begin position="10"/>
        <end position="122"/>
    </location>
</feature>
<dbReference type="Gene3D" id="2.170.270.10">
    <property type="entry name" value="SET domain"/>
    <property type="match status" value="1"/>
</dbReference>
<evidence type="ECO:0000256" key="5">
    <source>
        <dbReference type="ARBA" id="ARBA00022691"/>
    </source>
</evidence>
<dbReference type="Pfam" id="PF00856">
    <property type="entry name" value="SET"/>
    <property type="match status" value="1"/>
</dbReference>
<dbReference type="AlphaFoldDB" id="A0A1Q8YHW9"/>
<feature type="domain" description="Post-SET" evidence="7">
    <location>
        <begin position="135"/>
        <end position="151"/>
    </location>
</feature>
<evidence type="ECO:0000256" key="2">
    <source>
        <dbReference type="ARBA" id="ARBA00022454"/>
    </source>
</evidence>
<dbReference type="SMART" id="SM00317">
    <property type="entry name" value="SET"/>
    <property type="match status" value="1"/>
</dbReference>
<comment type="subcellular location">
    <subcellularLocation>
        <location evidence="1">Chromosome</location>
    </subcellularLocation>
</comment>
<evidence type="ECO:0000256" key="3">
    <source>
        <dbReference type="ARBA" id="ARBA00022603"/>
    </source>
</evidence>
<dbReference type="GO" id="GO:0005694">
    <property type="term" value="C:chromosome"/>
    <property type="evidence" value="ECO:0007669"/>
    <property type="project" value="UniProtKB-SubCell"/>
</dbReference>
<reference evidence="8 9" key="1">
    <citation type="submission" date="2017-01" db="EMBL/GenBank/DDBJ databases">
        <title>Genome sequence of Rhodoferax antarcticus ANT.BR, a psychrophilic purple nonsulfur bacterium from an Antarctic microbial mat.</title>
        <authorList>
            <person name="Baker J."/>
            <person name="Riester C."/>
            <person name="Skinner B."/>
            <person name="Newell A."/>
            <person name="Swingley W."/>
            <person name="Madigan M."/>
            <person name="Jung D."/>
            <person name="Asao M."/>
            <person name="Chen M."/>
            <person name="Loughlin P."/>
            <person name="Pan H."/>
            <person name="Lin S."/>
            <person name="Li N."/>
            <person name="Shaw J."/>
            <person name="Prado M."/>
            <person name="Sherman C."/>
            <person name="Li X."/>
            <person name="Tang J."/>
            <person name="Blankenship R."/>
            <person name="Zhao T."/>
            <person name="Touchman J."/>
            <person name="Sattley M."/>
        </authorList>
    </citation>
    <scope>NUCLEOTIDE SEQUENCE [LARGE SCALE GENOMIC DNA]</scope>
    <source>
        <strain evidence="8 9">ANT.BR</strain>
    </source>
</reference>
<protein>
    <submittedName>
        <fullName evidence="8">Nuclear protein with SET domain</fullName>
    </submittedName>
</protein>
<evidence type="ECO:0000313" key="8">
    <source>
        <dbReference type="EMBL" id="OLP07567.1"/>
    </source>
</evidence>
<keyword evidence="4" id="KW-0808">Transferase</keyword>
<dbReference type="PROSITE" id="PS50868">
    <property type="entry name" value="POST_SET"/>
    <property type="match status" value="1"/>
</dbReference>
<dbReference type="EMBL" id="MSYM01000008">
    <property type="protein sequence ID" value="OLP07567.1"/>
    <property type="molecule type" value="Genomic_DNA"/>
</dbReference>
<keyword evidence="3" id="KW-0489">Methyltransferase</keyword>
<dbReference type="PROSITE" id="PS50280">
    <property type="entry name" value="SET"/>
    <property type="match status" value="1"/>
</dbReference>
<dbReference type="GO" id="GO:0032259">
    <property type="term" value="P:methylation"/>
    <property type="evidence" value="ECO:0007669"/>
    <property type="project" value="UniProtKB-KW"/>
</dbReference>
<gene>
    <name evidence="8" type="ORF">BLL52_1397</name>
</gene>
<dbReference type="SUPFAM" id="SSF82199">
    <property type="entry name" value="SET domain"/>
    <property type="match status" value="1"/>
</dbReference>
<accession>A0A1Q8YHW9</accession>
<dbReference type="InterPro" id="IPR046341">
    <property type="entry name" value="SET_dom_sf"/>
</dbReference>